<sequence length="451" mass="49785">MPFGHLLDRAQQYLDRLQQSDNPQHHQPQQQTMDQTMTPPPTSSQPTIPKLRKQPVVLGLLNDPGLNRDSIAAASARFGNRVLWTCRDTQLMNPEGKVQQWPVISSTASWTDFWPQSGEGGFGEEGKAIGQQEQQPLERATEGGQQGQHCRPGGCIIHHCPHDRDAFRHTALRAYGTNSTQQAFFPVLKGQGAPPAGGCHDGNRFAIWPDAAPLVVHADGQGGTAYCWIKNAVITNQLASLVDDPATALHRIEYDASRHCGDALPDVKVVDVRFWGEGEIPYGVYGGVVHDGWAYLYGQTSKNVVALARVRVDEVEDRGRYEYFVNGKWTGKRPGLMDGGIGIKNCSAGGQGTYYFSPAWGCFVWIGGSKFPGAQFWVTTAPRPEGPWIQPFMFWEGKNGNHGLGAYSLQANPALVNWERGNGIYLTYTKEDDFEGDGSVYTTPLVWVEWE</sequence>
<feature type="compositionally biased region" description="Low complexity" evidence="1">
    <location>
        <begin position="20"/>
        <end position="37"/>
    </location>
</feature>
<evidence type="ECO:0000313" key="2">
    <source>
        <dbReference type="EMBL" id="KAF2861003.1"/>
    </source>
</evidence>
<dbReference type="Proteomes" id="UP000799421">
    <property type="component" value="Unassembled WGS sequence"/>
</dbReference>
<proteinExistence type="predicted"/>
<keyword evidence="3" id="KW-1185">Reference proteome</keyword>
<reference evidence="2" key="1">
    <citation type="journal article" date="2020" name="Stud. Mycol.">
        <title>101 Dothideomycetes genomes: a test case for predicting lifestyles and emergence of pathogens.</title>
        <authorList>
            <person name="Haridas S."/>
            <person name="Albert R."/>
            <person name="Binder M."/>
            <person name="Bloem J."/>
            <person name="Labutti K."/>
            <person name="Salamov A."/>
            <person name="Andreopoulos B."/>
            <person name="Baker S."/>
            <person name="Barry K."/>
            <person name="Bills G."/>
            <person name="Bluhm B."/>
            <person name="Cannon C."/>
            <person name="Castanera R."/>
            <person name="Culley D."/>
            <person name="Daum C."/>
            <person name="Ezra D."/>
            <person name="Gonzalez J."/>
            <person name="Henrissat B."/>
            <person name="Kuo A."/>
            <person name="Liang C."/>
            <person name="Lipzen A."/>
            <person name="Lutzoni F."/>
            <person name="Magnuson J."/>
            <person name="Mondo S."/>
            <person name="Nolan M."/>
            <person name="Ohm R."/>
            <person name="Pangilinan J."/>
            <person name="Park H.-J."/>
            <person name="Ramirez L."/>
            <person name="Alfaro M."/>
            <person name="Sun H."/>
            <person name="Tritt A."/>
            <person name="Yoshinaga Y."/>
            <person name="Zwiers L.-H."/>
            <person name="Turgeon B."/>
            <person name="Goodwin S."/>
            <person name="Spatafora J."/>
            <person name="Crous P."/>
            <person name="Grigoriev I."/>
        </authorList>
    </citation>
    <scope>NUCLEOTIDE SEQUENCE</scope>
    <source>
        <strain evidence="2">CBS 480.64</strain>
    </source>
</reference>
<organism evidence="2 3">
    <name type="scientific">Piedraia hortae CBS 480.64</name>
    <dbReference type="NCBI Taxonomy" id="1314780"/>
    <lineage>
        <taxon>Eukaryota</taxon>
        <taxon>Fungi</taxon>
        <taxon>Dikarya</taxon>
        <taxon>Ascomycota</taxon>
        <taxon>Pezizomycotina</taxon>
        <taxon>Dothideomycetes</taxon>
        <taxon>Dothideomycetidae</taxon>
        <taxon>Capnodiales</taxon>
        <taxon>Piedraiaceae</taxon>
        <taxon>Piedraia</taxon>
    </lineage>
</organism>
<dbReference type="EMBL" id="MU005976">
    <property type="protein sequence ID" value="KAF2861003.1"/>
    <property type="molecule type" value="Genomic_DNA"/>
</dbReference>
<feature type="region of interest" description="Disordered" evidence="1">
    <location>
        <begin position="120"/>
        <end position="146"/>
    </location>
</feature>
<gene>
    <name evidence="2" type="ORF">K470DRAFT_276503</name>
</gene>
<evidence type="ECO:0000313" key="3">
    <source>
        <dbReference type="Proteomes" id="UP000799421"/>
    </source>
</evidence>
<name>A0A6A7C0T2_9PEZI</name>
<feature type="region of interest" description="Disordered" evidence="1">
    <location>
        <begin position="20"/>
        <end position="52"/>
    </location>
</feature>
<dbReference type="AlphaFoldDB" id="A0A6A7C0T2"/>
<dbReference type="OrthoDB" id="2583188at2759"/>
<evidence type="ECO:0000256" key="1">
    <source>
        <dbReference type="SAM" id="MobiDB-lite"/>
    </source>
</evidence>
<accession>A0A6A7C0T2</accession>
<evidence type="ECO:0008006" key="4">
    <source>
        <dbReference type="Google" id="ProtNLM"/>
    </source>
</evidence>
<protein>
    <recommendedName>
        <fullName evidence="4">DUF4185 domain-containing protein</fullName>
    </recommendedName>
</protein>